<organism evidence="1 2">
    <name type="scientific">Latilactobacillus fuchuensis DSM 14340 = JCM 11249</name>
    <dbReference type="NCBI Taxonomy" id="1423747"/>
    <lineage>
        <taxon>Bacteria</taxon>
        <taxon>Bacillati</taxon>
        <taxon>Bacillota</taxon>
        <taxon>Bacilli</taxon>
        <taxon>Lactobacillales</taxon>
        <taxon>Lactobacillaceae</taxon>
        <taxon>Latilactobacillus</taxon>
    </lineage>
</organism>
<dbReference type="eggNOG" id="ENOG5032VTB">
    <property type="taxonomic scope" value="Bacteria"/>
</dbReference>
<dbReference type="EMBL" id="AZEX01000068">
    <property type="protein sequence ID" value="KRL58588.1"/>
    <property type="molecule type" value="Genomic_DNA"/>
</dbReference>
<evidence type="ECO:0000313" key="2">
    <source>
        <dbReference type="Proteomes" id="UP000051264"/>
    </source>
</evidence>
<gene>
    <name evidence="1" type="ORF">FC69_GL000240</name>
</gene>
<dbReference type="STRING" id="1423747.FC69_GL000240"/>
<dbReference type="PATRIC" id="fig|1423747.3.peg.247"/>
<dbReference type="RefSeq" id="WP_051552805.1">
    <property type="nucleotide sequence ID" value="NZ_AZEX01000068.1"/>
</dbReference>
<dbReference type="Proteomes" id="UP000051264">
    <property type="component" value="Unassembled WGS sequence"/>
</dbReference>
<name>A0A0R1RNV4_9LACO</name>
<sequence length="261" mass="29110">MLNLEVTLSPDQTEIHYNQQSLITIAAKLPASQSLANGLWLIATHQRLTNIGVLTSSNPLPVLTEQQTLITFTDPDWTEQLTLLAQLLTEELPHLITTQPVVQIPSNYRASLQPVMAQILLILTRFGISVQQPADAKPTKAPAKTRHRWTKAVSEIPFQINTRQATGTAIWQKRNELLLQAGAHLMPEVPLNKDGSLGFAAKMGTQLRTEYADAIQNYQTTTDIIFKSVNELGLFLYFGGTNSWLELLDNDGRSIDDWTKI</sequence>
<comment type="caution">
    <text evidence="1">The sequence shown here is derived from an EMBL/GenBank/DDBJ whole genome shotgun (WGS) entry which is preliminary data.</text>
</comment>
<accession>A0A0R1RNV4</accession>
<protein>
    <submittedName>
        <fullName evidence="1">Uncharacterized protein</fullName>
    </submittedName>
</protein>
<reference evidence="1 2" key="1">
    <citation type="journal article" date="2015" name="Genome Announc.">
        <title>Expanding the biotechnology potential of lactobacilli through comparative genomics of 213 strains and associated genera.</title>
        <authorList>
            <person name="Sun Z."/>
            <person name="Harris H.M."/>
            <person name="McCann A."/>
            <person name="Guo C."/>
            <person name="Argimon S."/>
            <person name="Zhang W."/>
            <person name="Yang X."/>
            <person name="Jeffery I.B."/>
            <person name="Cooney J.C."/>
            <person name="Kagawa T.F."/>
            <person name="Liu W."/>
            <person name="Song Y."/>
            <person name="Salvetti E."/>
            <person name="Wrobel A."/>
            <person name="Rasinkangas P."/>
            <person name="Parkhill J."/>
            <person name="Rea M.C."/>
            <person name="O'Sullivan O."/>
            <person name="Ritari J."/>
            <person name="Douillard F.P."/>
            <person name="Paul Ross R."/>
            <person name="Yang R."/>
            <person name="Briner A.E."/>
            <person name="Felis G.E."/>
            <person name="de Vos W.M."/>
            <person name="Barrangou R."/>
            <person name="Klaenhammer T.R."/>
            <person name="Caufield P.W."/>
            <person name="Cui Y."/>
            <person name="Zhang H."/>
            <person name="O'Toole P.W."/>
        </authorList>
    </citation>
    <scope>NUCLEOTIDE SEQUENCE [LARGE SCALE GENOMIC DNA]</scope>
    <source>
        <strain evidence="1 2">DSM 14340</strain>
    </source>
</reference>
<dbReference type="AlphaFoldDB" id="A0A0R1RNV4"/>
<dbReference type="OrthoDB" id="3238747at2"/>
<proteinExistence type="predicted"/>
<evidence type="ECO:0000313" key="1">
    <source>
        <dbReference type="EMBL" id="KRL58588.1"/>
    </source>
</evidence>